<feature type="domain" description="Dockerin" evidence="1">
    <location>
        <begin position="82"/>
        <end position="140"/>
    </location>
</feature>
<evidence type="ECO:0000313" key="2">
    <source>
        <dbReference type="EMBL" id="SVD78353.1"/>
    </source>
</evidence>
<dbReference type="GO" id="GO:0000272">
    <property type="term" value="P:polysaccharide catabolic process"/>
    <property type="evidence" value="ECO:0007669"/>
    <property type="project" value="InterPro"/>
</dbReference>
<reference evidence="2" key="1">
    <citation type="submission" date="2018-05" db="EMBL/GenBank/DDBJ databases">
        <authorList>
            <person name="Lanie J.A."/>
            <person name="Ng W.-L."/>
            <person name="Kazmierczak K.M."/>
            <person name="Andrzejewski T.M."/>
            <person name="Davidsen T.M."/>
            <person name="Wayne K.J."/>
            <person name="Tettelin H."/>
            <person name="Glass J.I."/>
            <person name="Rusch D."/>
            <person name="Podicherti R."/>
            <person name="Tsui H.-C.T."/>
            <person name="Winkler M.E."/>
        </authorList>
    </citation>
    <scope>NUCLEOTIDE SEQUENCE</scope>
</reference>
<dbReference type="PROSITE" id="PS51766">
    <property type="entry name" value="DOCKERIN"/>
    <property type="match status" value="1"/>
</dbReference>
<gene>
    <name evidence="2" type="ORF">METZ01_LOCUS431207</name>
</gene>
<dbReference type="InterPro" id="IPR016134">
    <property type="entry name" value="Dockerin_dom"/>
</dbReference>
<dbReference type="Pfam" id="PF00404">
    <property type="entry name" value="Dockerin_1"/>
    <property type="match status" value="1"/>
</dbReference>
<dbReference type="SUPFAM" id="SSF63446">
    <property type="entry name" value="Type I dockerin domain"/>
    <property type="match status" value="1"/>
</dbReference>
<organism evidence="2">
    <name type="scientific">marine metagenome</name>
    <dbReference type="NCBI Taxonomy" id="408172"/>
    <lineage>
        <taxon>unclassified sequences</taxon>
        <taxon>metagenomes</taxon>
        <taxon>ecological metagenomes</taxon>
    </lineage>
</organism>
<dbReference type="CDD" id="cd14256">
    <property type="entry name" value="Dockerin_I"/>
    <property type="match status" value="1"/>
</dbReference>
<feature type="non-terminal residue" evidence="2">
    <location>
        <position position="1"/>
    </location>
</feature>
<dbReference type="GO" id="GO:0004553">
    <property type="term" value="F:hydrolase activity, hydrolyzing O-glycosyl compounds"/>
    <property type="evidence" value="ECO:0007669"/>
    <property type="project" value="InterPro"/>
</dbReference>
<accession>A0A382Y535</accession>
<dbReference type="AlphaFoldDB" id="A0A382Y535"/>
<protein>
    <recommendedName>
        <fullName evidence="1">Dockerin domain-containing protein</fullName>
    </recommendedName>
</protein>
<dbReference type="EMBL" id="UINC01172997">
    <property type="protein sequence ID" value="SVD78353.1"/>
    <property type="molecule type" value="Genomic_DNA"/>
</dbReference>
<evidence type="ECO:0000259" key="1">
    <source>
        <dbReference type="PROSITE" id="PS51766"/>
    </source>
</evidence>
<proteinExistence type="predicted"/>
<dbReference type="Gene3D" id="1.10.1330.10">
    <property type="entry name" value="Dockerin domain"/>
    <property type="match status" value="1"/>
</dbReference>
<dbReference type="InterPro" id="IPR002105">
    <property type="entry name" value="Dockerin_1_rpt"/>
</dbReference>
<dbReference type="InterPro" id="IPR018247">
    <property type="entry name" value="EF_Hand_1_Ca_BS"/>
</dbReference>
<dbReference type="InterPro" id="IPR036439">
    <property type="entry name" value="Dockerin_dom_sf"/>
</dbReference>
<name>A0A382Y535_9ZZZZ</name>
<sequence>YSPSGLYFYDGLEFYIDNEMVGQYSPDENGNTPWVFSSFPVESGTHTFTWSYIKDGAGGATDMEEDCSWVDYITFPPASLGDDSVLGDMNGDGSVNVQDIVMIINMVIGNTDVDLNADINYDGAVDVLDIVLLVNIILGS</sequence>
<dbReference type="PROSITE" id="PS00018">
    <property type="entry name" value="EF_HAND_1"/>
    <property type="match status" value="1"/>
</dbReference>